<gene>
    <name evidence="1" type="ordered locus">YG5714_2186</name>
</gene>
<sequence>MTRNKAKSLLINSIRRVKISLFYLESGLIDEARKEIQKSWREVISALLILNLYSIVEDNKDREIIHYSVPRSKIFSISKSLEDRGYKDLVKISSMYFSSLQELPKSEIKVLISALADEEIMHIKEWFSEIWDEKLDEMLNEVKIRR</sequence>
<dbReference type="Proteomes" id="UP000002308">
    <property type="component" value="Chromosome"/>
</dbReference>
<dbReference type="RefSeq" id="WP_012716498.1">
    <property type="nucleotide sequence ID" value="NC_012622.1"/>
</dbReference>
<accession>C3N8T0</accession>
<dbReference type="AlphaFoldDB" id="C3N8T0"/>
<name>C3N8T0_SACI7</name>
<evidence type="ECO:0000313" key="2">
    <source>
        <dbReference type="Proteomes" id="UP000002308"/>
    </source>
</evidence>
<evidence type="ECO:0000313" key="1">
    <source>
        <dbReference type="EMBL" id="ACP46435.1"/>
    </source>
</evidence>
<dbReference type="GeneID" id="7808089"/>
<proteinExistence type="predicted"/>
<dbReference type="HOGENOM" id="CLU_1773286_0_0_2"/>
<reference evidence="1 2" key="1">
    <citation type="journal article" date="2009" name="Proc. Natl. Acad. Sci. U.S.A.">
        <title>Biogeography of the Sulfolobus islandicus pan-genome.</title>
        <authorList>
            <person name="Reno M.L."/>
            <person name="Held N.L."/>
            <person name="Fields C.J."/>
            <person name="Burke P.V."/>
            <person name="Whitaker R.J."/>
        </authorList>
    </citation>
    <scope>NUCLEOTIDE SEQUENCE [LARGE SCALE GENOMIC DNA]</scope>
    <source>
        <strain evidence="2">Y.G.57.14 / Yellowstone #1</strain>
    </source>
</reference>
<dbReference type="KEGG" id="siy:YG5714_2186"/>
<protein>
    <submittedName>
        <fullName evidence="1">Uncharacterized protein</fullName>
    </submittedName>
</protein>
<dbReference type="EMBL" id="CP001403">
    <property type="protein sequence ID" value="ACP46435.1"/>
    <property type="molecule type" value="Genomic_DNA"/>
</dbReference>
<organism evidence="1 2">
    <name type="scientific">Saccharolobus islandicus (strain Y.G.57.14 / Yellowstone #1)</name>
    <name type="common">Sulfolobus islandicus</name>
    <dbReference type="NCBI Taxonomy" id="439386"/>
    <lineage>
        <taxon>Archaea</taxon>
        <taxon>Thermoproteota</taxon>
        <taxon>Thermoprotei</taxon>
        <taxon>Sulfolobales</taxon>
        <taxon>Sulfolobaceae</taxon>
        <taxon>Saccharolobus</taxon>
    </lineage>
</organism>